<sequence length="258" mass="28655">MYRAAFRLPRRRLVVGTLAGTAIVLETTPREEKLSIYPTPTPDILLVEEPSPLEHQIGVARRSTTQAVRDAHSQTQELVSKWIGVEHAVENRIKSIVDPTEPLTPGALYVGIAALSGSVIARNRFIGTRLLLPPAFFFLALNHFLPKTSHNLSSYFASLEETYFPTLAQKHDVANAHSAMAWERLKESSKEGREKLAQGTENLVDKIQELTGLRLKENLGWGSVKKVEGKVLEAVKAFEHKVEESTNREKVEKSAGPS</sequence>
<keyword evidence="2" id="KW-1185">Reference proteome</keyword>
<proteinExistence type="predicted"/>
<organism evidence="1 2">
    <name type="scientific">Pluteus cervinus</name>
    <dbReference type="NCBI Taxonomy" id="181527"/>
    <lineage>
        <taxon>Eukaryota</taxon>
        <taxon>Fungi</taxon>
        <taxon>Dikarya</taxon>
        <taxon>Basidiomycota</taxon>
        <taxon>Agaricomycotina</taxon>
        <taxon>Agaricomycetes</taxon>
        <taxon>Agaricomycetidae</taxon>
        <taxon>Agaricales</taxon>
        <taxon>Pluteineae</taxon>
        <taxon>Pluteaceae</taxon>
        <taxon>Pluteus</taxon>
    </lineage>
</organism>
<evidence type="ECO:0000313" key="1">
    <source>
        <dbReference type="EMBL" id="TFK65863.1"/>
    </source>
</evidence>
<accession>A0ACD3AJM8</accession>
<name>A0ACD3AJM8_9AGAR</name>
<reference evidence="1 2" key="1">
    <citation type="journal article" date="2019" name="Nat. Ecol. Evol.">
        <title>Megaphylogeny resolves global patterns of mushroom evolution.</title>
        <authorList>
            <person name="Varga T."/>
            <person name="Krizsan K."/>
            <person name="Foldi C."/>
            <person name="Dima B."/>
            <person name="Sanchez-Garcia M."/>
            <person name="Sanchez-Ramirez S."/>
            <person name="Szollosi G.J."/>
            <person name="Szarkandi J.G."/>
            <person name="Papp V."/>
            <person name="Albert L."/>
            <person name="Andreopoulos W."/>
            <person name="Angelini C."/>
            <person name="Antonin V."/>
            <person name="Barry K.W."/>
            <person name="Bougher N.L."/>
            <person name="Buchanan P."/>
            <person name="Buyck B."/>
            <person name="Bense V."/>
            <person name="Catcheside P."/>
            <person name="Chovatia M."/>
            <person name="Cooper J."/>
            <person name="Damon W."/>
            <person name="Desjardin D."/>
            <person name="Finy P."/>
            <person name="Geml J."/>
            <person name="Haridas S."/>
            <person name="Hughes K."/>
            <person name="Justo A."/>
            <person name="Karasinski D."/>
            <person name="Kautmanova I."/>
            <person name="Kiss B."/>
            <person name="Kocsube S."/>
            <person name="Kotiranta H."/>
            <person name="LaButti K.M."/>
            <person name="Lechner B.E."/>
            <person name="Liimatainen K."/>
            <person name="Lipzen A."/>
            <person name="Lukacs Z."/>
            <person name="Mihaltcheva S."/>
            <person name="Morgado L.N."/>
            <person name="Niskanen T."/>
            <person name="Noordeloos M.E."/>
            <person name="Ohm R.A."/>
            <person name="Ortiz-Santana B."/>
            <person name="Ovrebo C."/>
            <person name="Racz N."/>
            <person name="Riley R."/>
            <person name="Savchenko A."/>
            <person name="Shiryaev A."/>
            <person name="Soop K."/>
            <person name="Spirin V."/>
            <person name="Szebenyi C."/>
            <person name="Tomsovsky M."/>
            <person name="Tulloss R.E."/>
            <person name="Uehling J."/>
            <person name="Grigoriev I.V."/>
            <person name="Vagvolgyi C."/>
            <person name="Papp T."/>
            <person name="Martin F.M."/>
            <person name="Miettinen O."/>
            <person name="Hibbett D.S."/>
            <person name="Nagy L.G."/>
        </authorList>
    </citation>
    <scope>NUCLEOTIDE SEQUENCE [LARGE SCALE GENOMIC DNA]</scope>
    <source>
        <strain evidence="1 2">NL-1719</strain>
    </source>
</reference>
<protein>
    <submittedName>
        <fullName evidence="1">Uncharacterized protein</fullName>
    </submittedName>
</protein>
<gene>
    <name evidence="1" type="ORF">BDN72DRAFT_962195</name>
</gene>
<dbReference type="EMBL" id="ML208423">
    <property type="protein sequence ID" value="TFK65863.1"/>
    <property type="molecule type" value="Genomic_DNA"/>
</dbReference>
<dbReference type="Proteomes" id="UP000308600">
    <property type="component" value="Unassembled WGS sequence"/>
</dbReference>
<evidence type="ECO:0000313" key="2">
    <source>
        <dbReference type="Proteomes" id="UP000308600"/>
    </source>
</evidence>